<dbReference type="InterPro" id="IPR036615">
    <property type="entry name" value="Mur_ligase_C_dom_sf"/>
</dbReference>
<dbReference type="GO" id="GO:0008360">
    <property type="term" value="P:regulation of cell shape"/>
    <property type="evidence" value="ECO:0007669"/>
    <property type="project" value="UniProtKB-KW"/>
</dbReference>
<evidence type="ECO:0000256" key="8">
    <source>
        <dbReference type="ARBA" id="ARBA00022598"/>
    </source>
</evidence>
<evidence type="ECO:0000256" key="4">
    <source>
        <dbReference type="ARBA" id="ARBA00010416"/>
    </source>
</evidence>
<keyword evidence="9 17" id="KW-0547">Nucleotide-binding</keyword>
<dbReference type="SUPFAM" id="SSF51984">
    <property type="entry name" value="MurCD N-terminal domain"/>
    <property type="match status" value="1"/>
</dbReference>
<dbReference type="Pfam" id="PF08245">
    <property type="entry name" value="Mur_ligase_M"/>
    <property type="match status" value="1"/>
</dbReference>
<evidence type="ECO:0000256" key="6">
    <source>
        <dbReference type="ARBA" id="ARBA00015655"/>
    </source>
</evidence>
<keyword evidence="7 17" id="KW-0963">Cytoplasm</keyword>
<evidence type="ECO:0000256" key="15">
    <source>
        <dbReference type="ARBA" id="ARBA00032324"/>
    </source>
</evidence>
<evidence type="ECO:0000256" key="17">
    <source>
        <dbReference type="HAMAP-Rule" id="MF_00639"/>
    </source>
</evidence>
<dbReference type="GO" id="GO:0051301">
    <property type="term" value="P:cell division"/>
    <property type="evidence" value="ECO:0007669"/>
    <property type="project" value="UniProtKB-KW"/>
</dbReference>
<evidence type="ECO:0000256" key="10">
    <source>
        <dbReference type="ARBA" id="ARBA00022840"/>
    </source>
</evidence>
<dbReference type="EMBL" id="LTAO01000001">
    <property type="protein sequence ID" value="KYG35175.1"/>
    <property type="molecule type" value="Genomic_DNA"/>
</dbReference>
<evidence type="ECO:0000256" key="13">
    <source>
        <dbReference type="ARBA" id="ARBA00023316"/>
    </source>
</evidence>
<comment type="subcellular location">
    <subcellularLocation>
        <location evidence="2 17 18">Cytoplasm</location>
    </subcellularLocation>
</comment>
<dbReference type="RefSeq" id="WP_061947371.1">
    <property type="nucleotide sequence ID" value="NZ_LTAO01000001.1"/>
</dbReference>
<dbReference type="InterPro" id="IPR036565">
    <property type="entry name" value="Mur-like_cat_sf"/>
</dbReference>
<dbReference type="EC" id="6.3.2.9" evidence="5 17"/>
<comment type="catalytic activity">
    <reaction evidence="16 17 18">
        <text>UDP-N-acetyl-alpha-D-muramoyl-L-alanine + D-glutamate + ATP = UDP-N-acetyl-alpha-D-muramoyl-L-alanyl-D-glutamate + ADP + phosphate + H(+)</text>
        <dbReference type="Rhea" id="RHEA:16429"/>
        <dbReference type="ChEBI" id="CHEBI:15378"/>
        <dbReference type="ChEBI" id="CHEBI:29986"/>
        <dbReference type="ChEBI" id="CHEBI:30616"/>
        <dbReference type="ChEBI" id="CHEBI:43474"/>
        <dbReference type="ChEBI" id="CHEBI:83898"/>
        <dbReference type="ChEBI" id="CHEBI:83900"/>
        <dbReference type="ChEBI" id="CHEBI:456216"/>
        <dbReference type="EC" id="6.3.2.9"/>
    </reaction>
</comment>
<dbReference type="InterPro" id="IPR004101">
    <property type="entry name" value="Mur_ligase_C"/>
</dbReference>
<protein>
    <recommendedName>
        <fullName evidence="6 17">UDP-N-acetylmuramoylalanine--D-glutamate ligase</fullName>
        <ecNumber evidence="5 17">6.3.2.9</ecNumber>
    </recommendedName>
    <alternativeName>
        <fullName evidence="15 17">D-glutamic acid-adding enzyme</fullName>
    </alternativeName>
    <alternativeName>
        <fullName evidence="14 17">UDP-N-acetylmuramoyl-L-alanyl-D-glutamate synthetase</fullName>
    </alternativeName>
</protein>
<dbReference type="OrthoDB" id="9809796at2"/>
<keyword evidence="11 17" id="KW-0133">Cell shape</keyword>
<feature type="domain" description="Mur ligase C-terminal" evidence="19">
    <location>
        <begin position="313"/>
        <end position="426"/>
    </location>
</feature>
<dbReference type="Pfam" id="PF02875">
    <property type="entry name" value="Mur_ligase_C"/>
    <property type="match status" value="1"/>
</dbReference>
<dbReference type="GO" id="GO:0071555">
    <property type="term" value="P:cell wall organization"/>
    <property type="evidence" value="ECO:0007669"/>
    <property type="project" value="UniProtKB-KW"/>
</dbReference>
<evidence type="ECO:0000256" key="18">
    <source>
        <dbReference type="RuleBase" id="RU003664"/>
    </source>
</evidence>
<evidence type="ECO:0000256" key="1">
    <source>
        <dbReference type="ARBA" id="ARBA00002734"/>
    </source>
</evidence>
<evidence type="ECO:0000256" key="2">
    <source>
        <dbReference type="ARBA" id="ARBA00004496"/>
    </source>
</evidence>
<comment type="caution">
    <text evidence="21">The sequence shown here is derived from an EMBL/GenBank/DDBJ whole genome shotgun (WGS) entry which is preliminary data.</text>
</comment>
<dbReference type="STRING" id="519424.AZF04_02225"/>
<evidence type="ECO:0000256" key="11">
    <source>
        <dbReference type="ARBA" id="ARBA00022960"/>
    </source>
</evidence>
<sequence length="449" mass="49379">MKAIETLKGKHVLVLGLAKSGEAAARLLKKLGAKVTINDAKPLQDHTQAQALMEEGFRVICGEHPLSLLDESVTLIVKNPGIPYSNVLIKEAENRNINVITEIELAYQISEAEIIAITGSNGKTTTTTLIYEMLKSSAREPLIAGNIGTVACEVAEQAQSNQVIVMEVSSFQLLGVDQFKPRVSVLLNLFEAHLDYHGTLGEYHKAKAAIFKNQDDDDQLVYNLDDQKVVQLVKENRATGIPFTQHTYLDQGVCLFEGTIYYDGKQIINANEIVLPGSHNMENILAAIGTSMLMGAEISQIQHVLKTFNGVKHRLQFVKELQGRSFYNDSKATNILATVKALQSFQKPTLLLAGGLDRGNSFEELIPYLTNVRAIVTFGQTADKLKETAQKAGIELIMTAVDVIDGVHKAWQISNQNDVILLSPACASWDQYPTFEVRGQKFIDAVESL</sequence>
<dbReference type="InterPro" id="IPR005762">
    <property type="entry name" value="MurD"/>
</dbReference>
<dbReference type="Proteomes" id="UP000075806">
    <property type="component" value="Unassembled WGS sequence"/>
</dbReference>
<dbReference type="GO" id="GO:0009252">
    <property type="term" value="P:peptidoglycan biosynthetic process"/>
    <property type="evidence" value="ECO:0007669"/>
    <property type="project" value="UniProtKB-UniRule"/>
</dbReference>
<dbReference type="Gene3D" id="3.40.50.720">
    <property type="entry name" value="NAD(P)-binding Rossmann-like Domain"/>
    <property type="match status" value="1"/>
</dbReference>
<dbReference type="Gene3D" id="3.90.190.20">
    <property type="entry name" value="Mur ligase, C-terminal domain"/>
    <property type="match status" value="1"/>
</dbReference>
<evidence type="ECO:0000256" key="7">
    <source>
        <dbReference type="ARBA" id="ARBA00022490"/>
    </source>
</evidence>
<evidence type="ECO:0000256" key="5">
    <source>
        <dbReference type="ARBA" id="ARBA00012212"/>
    </source>
</evidence>
<keyword evidence="17 18" id="KW-0132">Cell division</keyword>
<organism evidence="21 22">
    <name type="scientific">Alkalihalobacillus trypoxylicola</name>
    <dbReference type="NCBI Taxonomy" id="519424"/>
    <lineage>
        <taxon>Bacteria</taxon>
        <taxon>Bacillati</taxon>
        <taxon>Bacillota</taxon>
        <taxon>Bacilli</taxon>
        <taxon>Bacillales</taxon>
        <taxon>Bacillaceae</taxon>
        <taxon>Alkalihalobacillus</taxon>
    </lineage>
</organism>
<dbReference type="GO" id="GO:0008764">
    <property type="term" value="F:UDP-N-acetylmuramoylalanine-D-glutamate ligase activity"/>
    <property type="evidence" value="ECO:0007669"/>
    <property type="project" value="UniProtKB-UniRule"/>
</dbReference>
<dbReference type="AlphaFoldDB" id="A0A162FAS8"/>
<feature type="domain" description="Mur ligase central" evidence="20">
    <location>
        <begin position="117"/>
        <end position="289"/>
    </location>
</feature>
<dbReference type="UniPathway" id="UPA00219"/>
<dbReference type="InterPro" id="IPR013221">
    <property type="entry name" value="Mur_ligase_cen"/>
</dbReference>
<keyword evidence="17 18" id="KW-0131">Cell cycle</keyword>
<dbReference type="SUPFAM" id="SSF53623">
    <property type="entry name" value="MurD-like peptide ligases, catalytic domain"/>
    <property type="match status" value="1"/>
</dbReference>
<dbReference type="GO" id="GO:0005737">
    <property type="term" value="C:cytoplasm"/>
    <property type="evidence" value="ECO:0007669"/>
    <property type="project" value="UniProtKB-SubCell"/>
</dbReference>
<keyword evidence="22" id="KW-1185">Reference proteome</keyword>
<evidence type="ECO:0000256" key="9">
    <source>
        <dbReference type="ARBA" id="ARBA00022741"/>
    </source>
</evidence>
<gene>
    <name evidence="17 21" type="primary">murD</name>
    <name evidence="21" type="ORF">AZF04_02225</name>
</gene>
<evidence type="ECO:0000256" key="14">
    <source>
        <dbReference type="ARBA" id="ARBA00030398"/>
    </source>
</evidence>
<dbReference type="Pfam" id="PF21799">
    <property type="entry name" value="MurD-like_N"/>
    <property type="match status" value="1"/>
</dbReference>
<dbReference type="HAMAP" id="MF_00639">
    <property type="entry name" value="MurD"/>
    <property type="match status" value="1"/>
</dbReference>
<evidence type="ECO:0000256" key="3">
    <source>
        <dbReference type="ARBA" id="ARBA00004752"/>
    </source>
</evidence>
<comment type="similarity">
    <text evidence="4 17">Belongs to the MurCDEF family.</text>
</comment>
<dbReference type="SUPFAM" id="SSF53244">
    <property type="entry name" value="MurD-like peptide ligases, peptide-binding domain"/>
    <property type="match status" value="1"/>
</dbReference>
<keyword evidence="12 17" id="KW-0573">Peptidoglycan synthesis</keyword>
<keyword evidence="13 17" id="KW-0961">Cell wall biogenesis/degradation</keyword>
<comment type="function">
    <text evidence="1 17 18">Cell wall formation. Catalyzes the addition of glutamate to the nucleotide precursor UDP-N-acetylmuramoyl-L-alanine (UMA).</text>
</comment>
<feature type="binding site" evidence="17">
    <location>
        <begin position="119"/>
        <end position="125"/>
    </location>
    <ligand>
        <name>ATP</name>
        <dbReference type="ChEBI" id="CHEBI:30616"/>
    </ligand>
</feature>
<evidence type="ECO:0000313" key="21">
    <source>
        <dbReference type="EMBL" id="KYG35175.1"/>
    </source>
</evidence>
<dbReference type="GO" id="GO:0005524">
    <property type="term" value="F:ATP binding"/>
    <property type="evidence" value="ECO:0007669"/>
    <property type="project" value="UniProtKB-UniRule"/>
</dbReference>
<dbReference type="PANTHER" id="PTHR43692">
    <property type="entry name" value="UDP-N-ACETYLMURAMOYLALANINE--D-GLUTAMATE LIGASE"/>
    <property type="match status" value="1"/>
</dbReference>
<accession>A0A162FAS8</accession>
<reference evidence="21" key="1">
    <citation type="submission" date="2016-02" db="EMBL/GenBank/DDBJ databases">
        <title>Genome sequence of Bacillus trypoxylicola KCTC 13244(T).</title>
        <authorList>
            <person name="Jeong H."/>
            <person name="Park S.-H."/>
            <person name="Choi S.-K."/>
        </authorList>
    </citation>
    <scope>NUCLEOTIDE SEQUENCE [LARGE SCALE GENOMIC DNA]</scope>
    <source>
        <strain evidence="21">KCTC 13244</strain>
    </source>
</reference>
<comment type="pathway">
    <text evidence="3 17 18">Cell wall biogenesis; peptidoglycan biosynthesis.</text>
</comment>
<dbReference type="PANTHER" id="PTHR43692:SF1">
    <property type="entry name" value="UDP-N-ACETYLMURAMOYLALANINE--D-GLUTAMATE LIGASE"/>
    <property type="match status" value="1"/>
</dbReference>
<keyword evidence="10 17" id="KW-0067">ATP-binding</keyword>
<dbReference type="Gene3D" id="3.40.1190.10">
    <property type="entry name" value="Mur-like, catalytic domain"/>
    <property type="match status" value="1"/>
</dbReference>
<evidence type="ECO:0000259" key="19">
    <source>
        <dbReference type="Pfam" id="PF02875"/>
    </source>
</evidence>
<dbReference type="NCBIfam" id="TIGR01087">
    <property type="entry name" value="murD"/>
    <property type="match status" value="1"/>
</dbReference>
<keyword evidence="8 17" id="KW-0436">Ligase</keyword>
<proteinExistence type="inferred from homology"/>
<name>A0A162FAS8_9BACI</name>
<evidence type="ECO:0000256" key="12">
    <source>
        <dbReference type="ARBA" id="ARBA00022984"/>
    </source>
</evidence>
<evidence type="ECO:0000259" key="20">
    <source>
        <dbReference type="Pfam" id="PF08245"/>
    </source>
</evidence>
<evidence type="ECO:0000256" key="16">
    <source>
        <dbReference type="ARBA" id="ARBA00047632"/>
    </source>
</evidence>
<evidence type="ECO:0000313" key="22">
    <source>
        <dbReference type="Proteomes" id="UP000075806"/>
    </source>
</evidence>